<dbReference type="GO" id="GO:0008170">
    <property type="term" value="F:N-methyltransferase activity"/>
    <property type="evidence" value="ECO:0007669"/>
    <property type="project" value="InterPro"/>
</dbReference>
<dbReference type="Pfam" id="PF02384">
    <property type="entry name" value="N6_Mtase"/>
    <property type="match status" value="1"/>
</dbReference>
<dbReference type="InterPro" id="IPR002052">
    <property type="entry name" value="DNA_methylase_N6_adenine_CS"/>
</dbReference>
<dbReference type="EMBL" id="CP093313">
    <property type="protein sequence ID" value="UWZ81816.1"/>
    <property type="molecule type" value="Genomic_DNA"/>
</dbReference>
<evidence type="ECO:0000256" key="3">
    <source>
        <dbReference type="ARBA" id="ARBA00022603"/>
    </source>
</evidence>
<reference evidence="10" key="1">
    <citation type="submission" date="2021-04" db="EMBL/GenBank/DDBJ databases">
        <title>Phylogenetic analysis of Acidobacteriaceae.</title>
        <authorList>
            <person name="Qiu L."/>
            <person name="Zhang Q."/>
        </authorList>
    </citation>
    <scope>NUCLEOTIDE SEQUENCE</scope>
    <source>
        <strain evidence="10">DSM 25168</strain>
    </source>
</reference>
<protein>
    <recommendedName>
        <fullName evidence="2">site-specific DNA-methyltransferase (adenine-specific)</fullName>
        <ecNumber evidence="2">2.1.1.72</ecNumber>
    </recommendedName>
</protein>
<keyword evidence="3" id="KW-0489">Methyltransferase</keyword>
<dbReference type="Gene3D" id="3.40.50.150">
    <property type="entry name" value="Vaccinia Virus protein VP39"/>
    <property type="match status" value="1"/>
</dbReference>
<evidence type="ECO:0000259" key="9">
    <source>
        <dbReference type="Pfam" id="PF12161"/>
    </source>
</evidence>
<dbReference type="KEGG" id="orp:MOP44_14610"/>
<dbReference type="Gene3D" id="1.20.1260.30">
    <property type="match status" value="1"/>
</dbReference>
<name>A0A9J7BGA5_9BACT</name>
<dbReference type="PRINTS" id="PR00507">
    <property type="entry name" value="N12N6MTFRASE"/>
</dbReference>
<evidence type="ECO:0000256" key="7">
    <source>
        <dbReference type="ARBA" id="ARBA00047942"/>
    </source>
</evidence>
<dbReference type="RefSeq" id="WP_260790734.1">
    <property type="nucleotide sequence ID" value="NZ_CP093313.1"/>
</dbReference>
<dbReference type="AlphaFoldDB" id="A0A9J7BGA5"/>
<keyword evidence="11" id="KW-1185">Reference proteome</keyword>
<dbReference type="PANTHER" id="PTHR42933:SF3">
    <property type="entry name" value="TYPE I RESTRICTION ENZYME MJAVIII METHYLASE SUBUNIT"/>
    <property type="match status" value="1"/>
</dbReference>
<dbReference type="GO" id="GO:0009007">
    <property type="term" value="F:site-specific DNA-methyltransferase (adenine-specific) activity"/>
    <property type="evidence" value="ECO:0007669"/>
    <property type="project" value="UniProtKB-EC"/>
</dbReference>
<proteinExistence type="inferred from homology"/>
<dbReference type="InterPro" id="IPR003356">
    <property type="entry name" value="DNA_methylase_A-5"/>
</dbReference>
<comment type="catalytic activity">
    <reaction evidence="7">
        <text>a 2'-deoxyadenosine in DNA + S-adenosyl-L-methionine = an N(6)-methyl-2'-deoxyadenosine in DNA + S-adenosyl-L-homocysteine + H(+)</text>
        <dbReference type="Rhea" id="RHEA:15197"/>
        <dbReference type="Rhea" id="RHEA-COMP:12418"/>
        <dbReference type="Rhea" id="RHEA-COMP:12419"/>
        <dbReference type="ChEBI" id="CHEBI:15378"/>
        <dbReference type="ChEBI" id="CHEBI:57856"/>
        <dbReference type="ChEBI" id="CHEBI:59789"/>
        <dbReference type="ChEBI" id="CHEBI:90615"/>
        <dbReference type="ChEBI" id="CHEBI:90616"/>
        <dbReference type="EC" id="2.1.1.72"/>
    </reaction>
</comment>
<evidence type="ECO:0000256" key="2">
    <source>
        <dbReference type="ARBA" id="ARBA00011900"/>
    </source>
</evidence>
<dbReference type="Proteomes" id="UP001059380">
    <property type="component" value="Chromosome"/>
</dbReference>
<dbReference type="GO" id="GO:0003677">
    <property type="term" value="F:DNA binding"/>
    <property type="evidence" value="ECO:0007669"/>
    <property type="project" value="InterPro"/>
</dbReference>
<evidence type="ECO:0000256" key="5">
    <source>
        <dbReference type="ARBA" id="ARBA00022691"/>
    </source>
</evidence>
<dbReference type="PROSITE" id="PS00092">
    <property type="entry name" value="N6_MTASE"/>
    <property type="match status" value="1"/>
</dbReference>
<dbReference type="InterPro" id="IPR051537">
    <property type="entry name" value="DNA_Adenine_Mtase"/>
</dbReference>
<dbReference type="PANTHER" id="PTHR42933">
    <property type="entry name" value="SLR6095 PROTEIN"/>
    <property type="match status" value="1"/>
</dbReference>
<accession>A0A9J7BGA5</accession>
<keyword evidence="5" id="KW-0949">S-adenosyl-L-methionine</keyword>
<evidence type="ECO:0000256" key="1">
    <source>
        <dbReference type="ARBA" id="ARBA00006594"/>
    </source>
</evidence>
<sequence>MSNFSERVSFIWSVADLLRGPYKPAQYGKVILPLTVLRRLDCVLEPTKQKVLDKAASLKASGIKDIEPILNKAAGQKFHNTSKWDFQRLKGDPDKISTNLAHYIKTFSSKARQIFEFFEFEKEIAKLAEANRLYLVVSKFAEIDLHPSVVPNYEMGLIFEDLIRRFNEASNETAGDHFTPREVIRLMVNLLFTPDSQVLRTPGTIRTLYDPACGTGGMLSVAEEFLRELNPDAKLEVFGQDYNNEAFAICCSDMMIKGQHSDNIKFGDSFTQDGLAGKKFDYLLANPPFGVEWKPQADKIIAEHEEKGFDGRFGPGLPRINDGSLLFIMHMIAKMKAEGSRLAIVFNGSPLFTGDAGSGESEIRKWIIESDWLEAIVALPTEMFYNTGIATYIWILTNRKRRERRGKVQLINATDLYVKMRKNLGNKRNELSNENIAEIVDLYGDLTKNGRSKLFDNRDFGFHQITVERPLKLAFQVTPERIEALKEESAFQKLATSKKRGREGKSEIDAGQALQLGIEQMLKTMDASIVDKNRSGFEVRLVSAIDQAGIKIPVPVRKAIFSVMSERDESAEICRDADGNPEPDAEMRDYENVPLKEDIHDFFKREVLPHVPDAWIDESKTRIGYEIPFNRHFYVFKPPRPLDEIDAELKTVAGRIMTMLEGLAE</sequence>
<dbReference type="REBASE" id="662185">
    <property type="entry name" value="M.Ori25168ORF14610P"/>
</dbReference>
<gene>
    <name evidence="10" type="ORF">MOP44_14610</name>
</gene>
<dbReference type="InterPro" id="IPR038333">
    <property type="entry name" value="T1MK-like_N_sf"/>
</dbReference>
<dbReference type="InterPro" id="IPR022749">
    <property type="entry name" value="D12N6_MeTrfase_N"/>
</dbReference>
<dbReference type="GO" id="GO:0032259">
    <property type="term" value="P:methylation"/>
    <property type="evidence" value="ECO:0007669"/>
    <property type="project" value="UniProtKB-KW"/>
</dbReference>
<organism evidence="10 11">
    <name type="scientific">Occallatibacter riparius</name>
    <dbReference type="NCBI Taxonomy" id="1002689"/>
    <lineage>
        <taxon>Bacteria</taxon>
        <taxon>Pseudomonadati</taxon>
        <taxon>Acidobacteriota</taxon>
        <taxon>Terriglobia</taxon>
        <taxon>Terriglobales</taxon>
        <taxon>Acidobacteriaceae</taxon>
        <taxon>Occallatibacter</taxon>
    </lineage>
</organism>
<keyword evidence="6" id="KW-0680">Restriction system</keyword>
<feature type="domain" description="N6 adenine-specific DNA methyltransferase N-terminal" evidence="9">
    <location>
        <begin position="9"/>
        <end position="140"/>
    </location>
</feature>
<dbReference type="Pfam" id="PF12161">
    <property type="entry name" value="HsdM_N"/>
    <property type="match status" value="1"/>
</dbReference>
<evidence type="ECO:0000259" key="8">
    <source>
        <dbReference type="Pfam" id="PF02384"/>
    </source>
</evidence>
<evidence type="ECO:0000256" key="4">
    <source>
        <dbReference type="ARBA" id="ARBA00022679"/>
    </source>
</evidence>
<comment type="similarity">
    <text evidence="1">Belongs to the N(4)/N(6)-methyltransferase family.</text>
</comment>
<feature type="domain" description="DNA methylase adenine-specific" evidence="8">
    <location>
        <begin position="155"/>
        <end position="446"/>
    </location>
</feature>
<evidence type="ECO:0000256" key="6">
    <source>
        <dbReference type="ARBA" id="ARBA00022747"/>
    </source>
</evidence>
<dbReference type="SUPFAM" id="SSF53335">
    <property type="entry name" value="S-adenosyl-L-methionine-dependent methyltransferases"/>
    <property type="match status" value="1"/>
</dbReference>
<evidence type="ECO:0000313" key="10">
    <source>
        <dbReference type="EMBL" id="UWZ81816.1"/>
    </source>
</evidence>
<evidence type="ECO:0000313" key="11">
    <source>
        <dbReference type="Proteomes" id="UP001059380"/>
    </source>
</evidence>
<keyword evidence="4" id="KW-0808">Transferase</keyword>
<dbReference type="GO" id="GO:0009307">
    <property type="term" value="P:DNA restriction-modification system"/>
    <property type="evidence" value="ECO:0007669"/>
    <property type="project" value="UniProtKB-KW"/>
</dbReference>
<dbReference type="InterPro" id="IPR029063">
    <property type="entry name" value="SAM-dependent_MTases_sf"/>
</dbReference>
<dbReference type="EC" id="2.1.1.72" evidence="2"/>